<reference evidence="2 3" key="1">
    <citation type="journal article" date="2020" name="G3 (Bethesda)">
        <title>Improved Reference Genome for Cyclotella cryptica CCMP332, a Model for Cell Wall Morphogenesis, Salinity Adaptation, and Lipid Production in Diatoms (Bacillariophyta).</title>
        <authorList>
            <person name="Roberts W.R."/>
            <person name="Downey K.M."/>
            <person name="Ruck E.C."/>
            <person name="Traller J.C."/>
            <person name="Alverson A.J."/>
        </authorList>
    </citation>
    <scope>NUCLEOTIDE SEQUENCE [LARGE SCALE GENOMIC DNA]</scope>
    <source>
        <strain evidence="2 3">CCMP332</strain>
    </source>
</reference>
<accession>A0ABD3P6B7</accession>
<feature type="compositionally biased region" description="Acidic residues" evidence="1">
    <location>
        <begin position="112"/>
        <end position="126"/>
    </location>
</feature>
<name>A0ABD3P6B7_9STRA</name>
<dbReference type="AlphaFoldDB" id="A0ABD3P6B7"/>
<gene>
    <name evidence="2" type="ORF">HJC23_002840</name>
</gene>
<organism evidence="2 3">
    <name type="scientific">Cyclotella cryptica</name>
    <dbReference type="NCBI Taxonomy" id="29204"/>
    <lineage>
        <taxon>Eukaryota</taxon>
        <taxon>Sar</taxon>
        <taxon>Stramenopiles</taxon>
        <taxon>Ochrophyta</taxon>
        <taxon>Bacillariophyta</taxon>
        <taxon>Coscinodiscophyceae</taxon>
        <taxon>Thalassiosirophycidae</taxon>
        <taxon>Stephanodiscales</taxon>
        <taxon>Stephanodiscaceae</taxon>
        <taxon>Cyclotella</taxon>
    </lineage>
</organism>
<keyword evidence="3" id="KW-1185">Reference proteome</keyword>
<evidence type="ECO:0000313" key="2">
    <source>
        <dbReference type="EMBL" id="KAL3783413.1"/>
    </source>
</evidence>
<protein>
    <submittedName>
        <fullName evidence="2">Uncharacterized protein</fullName>
    </submittedName>
</protein>
<comment type="caution">
    <text evidence="2">The sequence shown here is derived from an EMBL/GenBank/DDBJ whole genome shotgun (WGS) entry which is preliminary data.</text>
</comment>
<evidence type="ECO:0000256" key="1">
    <source>
        <dbReference type="SAM" id="MobiDB-lite"/>
    </source>
</evidence>
<sequence length="365" mass="41616">MSLSARFYLATACSAAMTASAFRSSSTSSTPFVPTSHPSRDHCFHAQAPLSPRTNDVSMSYFPYNYGPYDYDYPEPYPPPRFTTTRTSSHPLFSTSAEQALDQAVDAQVVFEDNDRDQNDDDDDAWIPDRERTKKGEVINFDPENPGQPRSVDASRCRLRGRDLSQLHRETQHMNEEYYAQRPSVRRPPPVARRNGPTMYTPEEEELIAAMGGRGRRNTQEFAGTRTPNGRERFFEPPLPPPMGVEGNNFFDGNDPFGGGEQFYREEGYLGDSTLKEISMDYSVPICYLADVVASWECPFRLIPSVVLEICEDNLMNICDYYEIDLKEAFDFAMRRGWALPFGVRTFLRVEQEEELLEALGRDVY</sequence>
<feature type="region of interest" description="Disordered" evidence="1">
    <location>
        <begin position="179"/>
        <end position="198"/>
    </location>
</feature>
<dbReference type="EMBL" id="JABMIG020000261">
    <property type="protein sequence ID" value="KAL3783413.1"/>
    <property type="molecule type" value="Genomic_DNA"/>
</dbReference>
<dbReference type="Proteomes" id="UP001516023">
    <property type="component" value="Unassembled WGS sequence"/>
</dbReference>
<feature type="region of interest" description="Disordered" evidence="1">
    <location>
        <begin position="112"/>
        <end position="132"/>
    </location>
</feature>
<feature type="compositionally biased region" description="Low complexity" evidence="1">
    <location>
        <begin position="27"/>
        <end position="37"/>
    </location>
</feature>
<proteinExistence type="predicted"/>
<feature type="region of interest" description="Disordered" evidence="1">
    <location>
        <begin position="27"/>
        <end position="49"/>
    </location>
</feature>
<evidence type="ECO:0000313" key="3">
    <source>
        <dbReference type="Proteomes" id="UP001516023"/>
    </source>
</evidence>